<accession>A0A9R1V6N4</accession>
<proteinExistence type="predicted"/>
<keyword evidence="2" id="KW-1185">Reference proteome</keyword>
<evidence type="ECO:0000313" key="1">
    <source>
        <dbReference type="EMBL" id="KAJ0200368.1"/>
    </source>
</evidence>
<dbReference type="EMBL" id="NBSK02000006">
    <property type="protein sequence ID" value="KAJ0200368.1"/>
    <property type="molecule type" value="Genomic_DNA"/>
</dbReference>
<comment type="caution">
    <text evidence="1">The sequence shown here is derived from an EMBL/GenBank/DDBJ whole genome shotgun (WGS) entry which is preliminary data.</text>
</comment>
<protein>
    <submittedName>
        <fullName evidence="1">Uncharacterized protein</fullName>
    </submittedName>
</protein>
<sequence length="96" mass="11231">MSIPNNKNNLLPLPPLLTKNSRFFILLVLNREKLNNKEYVLDKDVPTIRLNPIPDEVVAYNNHHDKSNKVKNFENSGAFVINQQLEEMFQEQARQE</sequence>
<name>A0A9R1V6N4_LACSA</name>
<dbReference type="AlphaFoldDB" id="A0A9R1V6N4"/>
<gene>
    <name evidence="1" type="ORF">LSAT_V11C600329730</name>
</gene>
<evidence type="ECO:0000313" key="2">
    <source>
        <dbReference type="Proteomes" id="UP000235145"/>
    </source>
</evidence>
<dbReference type="Proteomes" id="UP000235145">
    <property type="component" value="Unassembled WGS sequence"/>
</dbReference>
<reference evidence="1 2" key="1">
    <citation type="journal article" date="2017" name="Nat. Commun.">
        <title>Genome assembly with in vitro proximity ligation data and whole-genome triplication in lettuce.</title>
        <authorList>
            <person name="Reyes-Chin-Wo S."/>
            <person name="Wang Z."/>
            <person name="Yang X."/>
            <person name="Kozik A."/>
            <person name="Arikit S."/>
            <person name="Song C."/>
            <person name="Xia L."/>
            <person name="Froenicke L."/>
            <person name="Lavelle D.O."/>
            <person name="Truco M.J."/>
            <person name="Xia R."/>
            <person name="Zhu S."/>
            <person name="Xu C."/>
            <person name="Xu H."/>
            <person name="Xu X."/>
            <person name="Cox K."/>
            <person name="Korf I."/>
            <person name="Meyers B.C."/>
            <person name="Michelmore R.W."/>
        </authorList>
    </citation>
    <scope>NUCLEOTIDE SEQUENCE [LARGE SCALE GENOMIC DNA]</scope>
    <source>
        <strain evidence="2">cv. Salinas</strain>
        <tissue evidence="1">Seedlings</tissue>
    </source>
</reference>
<organism evidence="1 2">
    <name type="scientific">Lactuca sativa</name>
    <name type="common">Garden lettuce</name>
    <dbReference type="NCBI Taxonomy" id="4236"/>
    <lineage>
        <taxon>Eukaryota</taxon>
        <taxon>Viridiplantae</taxon>
        <taxon>Streptophyta</taxon>
        <taxon>Embryophyta</taxon>
        <taxon>Tracheophyta</taxon>
        <taxon>Spermatophyta</taxon>
        <taxon>Magnoliopsida</taxon>
        <taxon>eudicotyledons</taxon>
        <taxon>Gunneridae</taxon>
        <taxon>Pentapetalae</taxon>
        <taxon>asterids</taxon>
        <taxon>campanulids</taxon>
        <taxon>Asterales</taxon>
        <taxon>Asteraceae</taxon>
        <taxon>Cichorioideae</taxon>
        <taxon>Cichorieae</taxon>
        <taxon>Lactucinae</taxon>
        <taxon>Lactuca</taxon>
    </lineage>
</organism>